<evidence type="ECO:0000256" key="1">
    <source>
        <dbReference type="SAM" id="MobiDB-lite"/>
    </source>
</evidence>
<accession>A0A8X7C9E3</accession>
<dbReference type="EMBL" id="BMAV01012175">
    <property type="protein sequence ID" value="GFY58608.1"/>
    <property type="molecule type" value="Genomic_DNA"/>
</dbReference>
<comment type="caution">
    <text evidence="2">The sequence shown here is derived from an EMBL/GenBank/DDBJ whole genome shotgun (WGS) entry which is preliminary data.</text>
</comment>
<proteinExistence type="predicted"/>
<dbReference type="AlphaFoldDB" id="A0A8X7C9E3"/>
<organism evidence="2 3">
    <name type="scientific">Trichonephila inaurata madagascariensis</name>
    <dbReference type="NCBI Taxonomy" id="2747483"/>
    <lineage>
        <taxon>Eukaryota</taxon>
        <taxon>Metazoa</taxon>
        <taxon>Ecdysozoa</taxon>
        <taxon>Arthropoda</taxon>
        <taxon>Chelicerata</taxon>
        <taxon>Arachnida</taxon>
        <taxon>Araneae</taxon>
        <taxon>Araneomorphae</taxon>
        <taxon>Entelegynae</taxon>
        <taxon>Araneoidea</taxon>
        <taxon>Nephilidae</taxon>
        <taxon>Trichonephila</taxon>
        <taxon>Trichonephila inaurata</taxon>
    </lineage>
</organism>
<evidence type="ECO:0000313" key="2">
    <source>
        <dbReference type="EMBL" id="GFY58608.1"/>
    </source>
</evidence>
<feature type="region of interest" description="Disordered" evidence="1">
    <location>
        <begin position="97"/>
        <end position="132"/>
    </location>
</feature>
<sequence length="132" mass="14680">MAAAYATNYTGWSSMQVGLDAQLDSDDSRSMATGLLCTILICGRLRHSEQESSMESVFKFTMLLVLMSEVHFQSTSSSSALVFNLHALYERHSLPTLRGHPSEGGSCNKTPLMDLSTMPPPHGQWRKERVER</sequence>
<keyword evidence="3" id="KW-1185">Reference proteome</keyword>
<name>A0A8X7C9E3_9ARAC</name>
<evidence type="ECO:0000313" key="3">
    <source>
        <dbReference type="Proteomes" id="UP000886998"/>
    </source>
</evidence>
<reference evidence="2" key="1">
    <citation type="submission" date="2020-08" db="EMBL/GenBank/DDBJ databases">
        <title>Multicomponent nature underlies the extraordinary mechanical properties of spider dragline silk.</title>
        <authorList>
            <person name="Kono N."/>
            <person name="Nakamura H."/>
            <person name="Mori M."/>
            <person name="Yoshida Y."/>
            <person name="Ohtoshi R."/>
            <person name="Malay A.D."/>
            <person name="Moran D.A.P."/>
            <person name="Tomita M."/>
            <person name="Numata K."/>
            <person name="Arakawa K."/>
        </authorList>
    </citation>
    <scope>NUCLEOTIDE SEQUENCE</scope>
</reference>
<protein>
    <submittedName>
        <fullName evidence="2">Uncharacterized protein</fullName>
    </submittedName>
</protein>
<dbReference type="Proteomes" id="UP000886998">
    <property type="component" value="Unassembled WGS sequence"/>
</dbReference>
<gene>
    <name evidence="2" type="ORF">TNIN_414061</name>
</gene>